<accession>A0A194QHI5</accession>
<evidence type="ECO:0000313" key="16">
    <source>
        <dbReference type="Proteomes" id="UP000053268"/>
    </source>
</evidence>
<reference evidence="15 16" key="1">
    <citation type="journal article" date="2015" name="Nat. Commun.">
        <title>Outbred genome sequencing and CRISPR/Cas9 gene editing in butterflies.</title>
        <authorList>
            <person name="Li X."/>
            <person name="Fan D."/>
            <person name="Zhang W."/>
            <person name="Liu G."/>
            <person name="Zhang L."/>
            <person name="Zhao L."/>
            <person name="Fang X."/>
            <person name="Chen L."/>
            <person name="Dong Y."/>
            <person name="Chen Y."/>
            <person name="Ding Y."/>
            <person name="Zhao R."/>
            <person name="Feng M."/>
            <person name="Zhu Y."/>
            <person name="Feng Y."/>
            <person name="Jiang X."/>
            <person name="Zhu D."/>
            <person name="Xiang H."/>
            <person name="Feng X."/>
            <person name="Li S."/>
            <person name="Wang J."/>
            <person name="Zhang G."/>
            <person name="Kronforst M.R."/>
            <person name="Wang W."/>
        </authorList>
    </citation>
    <scope>NUCLEOTIDE SEQUENCE [LARGE SCALE GENOMIC DNA]</scope>
    <source>
        <strain evidence="15">Ya'a_city_454_Px</strain>
        <tissue evidence="15">Whole body</tissue>
    </source>
</reference>
<keyword evidence="1" id="KW-1017">Isopeptide bond</keyword>
<dbReference type="GO" id="GO:0006355">
    <property type="term" value="P:regulation of DNA-templated transcription"/>
    <property type="evidence" value="ECO:0007669"/>
    <property type="project" value="InterPro"/>
</dbReference>
<dbReference type="GO" id="GO:0005654">
    <property type="term" value="C:nucleoplasm"/>
    <property type="evidence" value="ECO:0007669"/>
    <property type="project" value="UniProtKB-ARBA"/>
</dbReference>
<evidence type="ECO:0000256" key="3">
    <source>
        <dbReference type="ARBA" id="ARBA00022843"/>
    </source>
</evidence>
<keyword evidence="5" id="KW-0805">Transcription regulation</keyword>
<dbReference type="InterPro" id="IPR005033">
    <property type="entry name" value="YEATS"/>
</dbReference>
<dbReference type="STRING" id="66420.A0A194QHI5"/>
<dbReference type="AlphaFoldDB" id="A0A194QHI5"/>
<evidence type="ECO:0000256" key="1">
    <source>
        <dbReference type="ARBA" id="ARBA00022499"/>
    </source>
</evidence>
<evidence type="ECO:0000259" key="14">
    <source>
        <dbReference type="PROSITE" id="PS51037"/>
    </source>
</evidence>
<organism evidence="15 16">
    <name type="scientific">Papilio xuthus</name>
    <name type="common">Asian swallowtail butterfly</name>
    <dbReference type="NCBI Taxonomy" id="66420"/>
    <lineage>
        <taxon>Eukaryota</taxon>
        <taxon>Metazoa</taxon>
        <taxon>Ecdysozoa</taxon>
        <taxon>Arthropoda</taxon>
        <taxon>Hexapoda</taxon>
        <taxon>Insecta</taxon>
        <taxon>Pterygota</taxon>
        <taxon>Neoptera</taxon>
        <taxon>Endopterygota</taxon>
        <taxon>Lepidoptera</taxon>
        <taxon>Glossata</taxon>
        <taxon>Ditrysia</taxon>
        <taxon>Papilionoidea</taxon>
        <taxon>Papilionidae</taxon>
        <taxon>Papilioninae</taxon>
        <taxon>Papilio</taxon>
    </lineage>
</organism>
<evidence type="ECO:0000256" key="8">
    <source>
        <dbReference type="ARBA" id="ARBA00023242"/>
    </source>
</evidence>
<keyword evidence="8 12" id="KW-0539">Nucleus</keyword>
<dbReference type="PROSITE" id="PS51037">
    <property type="entry name" value="YEATS"/>
    <property type="match status" value="1"/>
</dbReference>
<gene>
    <name evidence="17" type="primary">LOC106127056</name>
    <name evidence="15" type="ORF">RR46_04124</name>
</gene>
<reference evidence="17" key="2">
    <citation type="submission" date="2025-04" db="UniProtKB">
        <authorList>
            <consortium name="RefSeq"/>
        </authorList>
    </citation>
    <scope>IDENTIFICATION</scope>
</reference>
<proteinExistence type="predicted"/>
<evidence type="ECO:0000256" key="9">
    <source>
        <dbReference type="ARBA" id="ARBA00057736"/>
    </source>
</evidence>
<keyword evidence="16" id="KW-1185">Reference proteome</keyword>
<keyword evidence="3" id="KW-0832">Ubl conjugation</keyword>
<sequence>MSGQTDYGPDSGGRVKGLVIVKPIVYGNIARYFGKKREEDGHTHQWTVYVKPYANEDMSVYIKKIHFKLHESYANPNRIVTKPPYELTETGWGEFEIVIKIYFHDPNERPVTLYHILKLFQSPVNESAPPTVGRALVSESYEEIVFQEPTLLMQHMLYSVKPITNGPWVHDTNFEEKKEKTLERIIAAQAKVRNEISDLKEKLHLAKETITKFKEEIAKVQNNPPSSILSAI</sequence>
<evidence type="ECO:0000313" key="17">
    <source>
        <dbReference type="RefSeq" id="XP_013180454.1"/>
    </source>
</evidence>
<evidence type="ECO:0000256" key="13">
    <source>
        <dbReference type="SAM" id="Coils"/>
    </source>
</evidence>
<keyword evidence="6 13" id="KW-0175">Coiled coil</keyword>
<dbReference type="Proteomes" id="UP000694872">
    <property type="component" value="Unplaced"/>
</dbReference>
<keyword evidence="4" id="KW-0156">Chromatin regulator</keyword>
<dbReference type="Proteomes" id="UP000053268">
    <property type="component" value="Unassembled WGS sequence"/>
</dbReference>
<evidence type="ECO:0000256" key="5">
    <source>
        <dbReference type="ARBA" id="ARBA00023015"/>
    </source>
</evidence>
<dbReference type="CDD" id="cd16909">
    <property type="entry name" value="YEATS_GAS41_like"/>
    <property type="match status" value="1"/>
</dbReference>
<name>A0A194QHI5_PAPXU</name>
<dbReference type="Pfam" id="PF03366">
    <property type="entry name" value="YEATS"/>
    <property type="match status" value="1"/>
</dbReference>
<comment type="function">
    <text evidence="9">Chromatin reader component of the NuA4 histone acetyltransferase (HAT) complex, a complex involved in transcriptional activation of select genes principally by acetylation of nucleosomal histones H4 and H2A. Specifically recognizes and binds acylated histone H3, with a preference for histone H3 diacetylated at 'Lys-18' and 'Lys-27' (H3K18ac and H3K27ac) or histone H3 diacetylated at 'Lys-14' and 'Lys-27' (H3K14ac and H3K27ac). Also able to recognize and bind crotonylated histone H3. May also recognize and bind histone H3 succinylated at 'Lys-122' (H3K122succ); additional evidences are however required to confirm this result in vivo. Plays a key role in histone variant H2AZ1/H2A.Z deposition into specific chromatin regions: recognizes and binds H3K14ac and H3K27ac on the promoters of actively transcribed genes and recruits NuA4-related complex to deposit H2AZ1/H2A.Z. H2AZ1/H2A.Z deposition is required for maintenance of embryonic stem cell.</text>
</comment>
<evidence type="ECO:0000256" key="11">
    <source>
        <dbReference type="ARBA" id="ARBA00068331"/>
    </source>
</evidence>
<keyword evidence="7" id="KW-0804">Transcription</keyword>
<comment type="subcellular location">
    <subcellularLocation>
        <location evidence="12">Nucleus</location>
    </subcellularLocation>
</comment>
<evidence type="ECO:0000256" key="2">
    <source>
        <dbReference type="ARBA" id="ARBA00022604"/>
    </source>
</evidence>
<protein>
    <recommendedName>
        <fullName evidence="11">YEATS domain-containing protein 4</fullName>
    </recommendedName>
</protein>
<dbReference type="FunFam" id="2.60.40.1970:FF:000002">
    <property type="entry name" value="YEATS domain-containing protein 4"/>
    <property type="match status" value="1"/>
</dbReference>
<dbReference type="InterPro" id="IPR055129">
    <property type="entry name" value="YEATS_dom"/>
</dbReference>
<comment type="subunit">
    <text evidence="10">Component of numerous complexes with chromatin remodeling and histone acetyltransferase activity. Component of the NuA4 histone acetyltransferase complex which contains the catalytic subunit KAT5/TIP60 and the subunits EP400, TRRAP/PAF400, BRD8/SMAP, EPC1, DMAP1/DNMAP1, RUVBL1/TIP49, RUVBL2, ING3, actin, ACTL6A/BAF53A, MORF4L1/MRG15, MORF4L2/MRGX, MRGBP, YEATS4/GAS41, VPS72/YL1 and MEAF6. The NuA4 complex interacts with MYC and the adenovirus E1A protein. Component of a NuA4-related complex which contains EP400, TRRAP/PAF400, SRCAP, BRD8/SMAP, EPC1, DMAP1/DNMAP1, RUVBL1/TIP49, RUVBL2, actin, ACTL6A/BAF53A, VPS72 and YEATS4/GAS41. Interacts with MLLT10/AF10. Also interacts with the SWI/SNF component SMARCB1/BAF47, TACC1 and TACC2, and the nuclear matrix protein NUMA1.</text>
</comment>
<dbReference type="RefSeq" id="XP_013180454.1">
    <property type="nucleotide sequence ID" value="XM_013325000.1"/>
</dbReference>
<feature type="coiled-coil region" evidence="13">
    <location>
        <begin position="182"/>
        <end position="223"/>
    </location>
</feature>
<evidence type="ECO:0000256" key="7">
    <source>
        <dbReference type="ARBA" id="ARBA00023163"/>
    </source>
</evidence>
<dbReference type="Gene3D" id="2.60.40.1970">
    <property type="entry name" value="YEATS domain"/>
    <property type="match status" value="1"/>
</dbReference>
<dbReference type="PANTHER" id="PTHR47573:SF1">
    <property type="entry name" value="PROTEIN AF-9 HOMOLOG"/>
    <property type="match status" value="1"/>
</dbReference>
<dbReference type="GO" id="GO:0006325">
    <property type="term" value="P:chromatin organization"/>
    <property type="evidence" value="ECO:0007669"/>
    <property type="project" value="UniProtKB-KW"/>
</dbReference>
<dbReference type="KEGG" id="pxu:106127056"/>
<evidence type="ECO:0000256" key="4">
    <source>
        <dbReference type="ARBA" id="ARBA00022853"/>
    </source>
</evidence>
<dbReference type="CTD" id="33973"/>
<feature type="domain" description="YEATS" evidence="14">
    <location>
        <begin position="14"/>
        <end position="160"/>
    </location>
</feature>
<dbReference type="InterPro" id="IPR038704">
    <property type="entry name" value="YEAST_sf"/>
</dbReference>
<dbReference type="GeneID" id="106127056"/>
<evidence type="ECO:0000256" key="6">
    <source>
        <dbReference type="ARBA" id="ARBA00023054"/>
    </source>
</evidence>
<dbReference type="EMBL" id="KQ458793">
    <property type="protein sequence ID" value="KPJ05008.1"/>
    <property type="molecule type" value="Genomic_DNA"/>
</dbReference>
<dbReference type="PANTHER" id="PTHR47573">
    <property type="entry name" value="PROTEIN AF-9 HOMOLOG"/>
    <property type="match status" value="1"/>
</dbReference>
<evidence type="ECO:0000313" key="15">
    <source>
        <dbReference type="EMBL" id="KPJ05008.1"/>
    </source>
</evidence>
<keyword evidence="2" id="KW-0341">Growth regulation</keyword>
<evidence type="ECO:0000256" key="12">
    <source>
        <dbReference type="PROSITE-ProRule" id="PRU00376"/>
    </source>
</evidence>
<evidence type="ECO:0000256" key="10">
    <source>
        <dbReference type="ARBA" id="ARBA00064752"/>
    </source>
</evidence>
<dbReference type="OrthoDB" id="16041at2759"/>